<dbReference type="PANTHER" id="PTHR33295:SF7">
    <property type="entry name" value="ATPASE"/>
    <property type="match status" value="1"/>
</dbReference>
<dbReference type="AlphaFoldDB" id="A0AAF0FQL0"/>
<proteinExistence type="predicted"/>
<dbReference type="Pfam" id="PF13635">
    <property type="entry name" value="DUF4143"/>
    <property type="match status" value="1"/>
</dbReference>
<dbReference type="GeneID" id="79949902"/>
<feature type="domain" description="DUF4143" evidence="2">
    <location>
        <begin position="225"/>
        <end position="387"/>
    </location>
</feature>
<keyword evidence="4" id="KW-1185">Reference proteome</keyword>
<sequence>MKRFIYDTLLEWKEKGDRKPVIIEGIRQCGKTWILKNFGDAEFKDVAYFNFEYDDRLQKIFEGDLNVSRIIKDLGILRNKSINPGITILILDEIQICPRAITSLKYFCENLSELHVAAAGSLLGVAVAQMGKNVSFPVGKVQMLKMYPLNFPEFLLAKDEELLYEYLNNLSLDEEISDVFTGKLEESYREYLITGGMPEVVSSWLKNHEIGLVETIQNDILSNYEKDFVKYASVSEFPKLSLIWNAIPAQLAKDNQKFIFSHVKYGMRARDLEDSLQWLISAGLIYKVEKIERPYIPVTTYADNTYFKIYFSDVGLLRRMSKFPADVVFDTSSLTADMRGILTENFVLTEIISNNFQRAFFWKSGGIAEVDYIIQEGIDVVPIEVKSARGTRSRSLGEYRKKYSPRVAVRTSLNNIARHSNEYGEILEIPLYLIWRLKAYL</sequence>
<organism evidence="3 4">
    <name type="scientific">Methanomicrobium antiquum</name>
    <dbReference type="NCBI Taxonomy" id="487686"/>
    <lineage>
        <taxon>Archaea</taxon>
        <taxon>Methanobacteriati</taxon>
        <taxon>Methanobacteriota</taxon>
        <taxon>Stenosarchaea group</taxon>
        <taxon>Methanomicrobia</taxon>
        <taxon>Methanomicrobiales</taxon>
        <taxon>Methanomicrobiaceae</taxon>
        <taxon>Methanomicrobium</taxon>
    </lineage>
</organism>
<gene>
    <name evidence="3" type="ORF">L1994_05850</name>
</gene>
<dbReference type="SUPFAM" id="SSF52540">
    <property type="entry name" value="P-loop containing nucleoside triphosphate hydrolases"/>
    <property type="match status" value="1"/>
</dbReference>
<dbReference type="KEGG" id="manq:L1994_05850"/>
<dbReference type="PANTHER" id="PTHR33295">
    <property type="entry name" value="ATPASE"/>
    <property type="match status" value="1"/>
</dbReference>
<evidence type="ECO:0000259" key="1">
    <source>
        <dbReference type="Pfam" id="PF13173"/>
    </source>
</evidence>
<dbReference type="EMBL" id="CP091092">
    <property type="protein sequence ID" value="WFN37905.1"/>
    <property type="molecule type" value="Genomic_DNA"/>
</dbReference>
<dbReference type="Pfam" id="PF13173">
    <property type="entry name" value="AAA_14"/>
    <property type="match status" value="1"/>
</dbReference>
<accession>A0AAF0FQL0</accession>
<name>A0AAF0FQL0_9EURY</name>
<dbReference type="InterPro" id="IPR041682">
    <property type="entry name" value="AAA_14"/>
</dbReference>
<evidence type="ECO:0000259" key="2">
    <source>
        <dbReference type="Pfam" id="PF13635"/>
    </source>
</evidence>
<dbReference type="InterPro" id="IPR027417">
    <property type="entry name" value="P-loop_NTPase"/>
</dbReference>
<dbReference type="InterPro" id="IPR025420">
    <property type="entry name" value="DUF4143"/>
</dbReference>
<evidence type="ECO:0000313" key="4">
    <source>
        <dbReference type="Proteomes" id="UP001218895"/>
    </source>
</evidence>
<dbReference type="Proteomes" id="UP001218895">
    <property type="component" value="Chromosome"/>
</dbReference>
<reference evidence="3" key="1">
    <citation type="submission" date="2022-01" db="EMBL/GenBank/DDBJ databases">
        <title>Complete genome of Methanomicrobium antiquum DSM 21220.</title>
        <authorList>
            <person name="Chen S.-C."/>
            <person name="You Y.-T."/>
            <person name="Zhou Y.-Z."/>
            <person name="Lai M.-C."/>
        </authorList>
    </citation>
    <scope>NUCLEOTIDE SEQUENCE</scope>
    <source>
        <strain evidence="3">DSM 21220</strain>
    </source>
</reference>
<dbReference type="RefSeq" id="WP_278100744.1">
    <property type="nucleotide sequence ID" value="NZ_CP091092.1"/>
</dbReference>
<feature type="domain" description="AAA" evidence="1">
    <location>
        <begin position="18"/>
        <end position="155"/>
    </location>
</feature>
<protein>
    <submittedName>
        <fullName evidence="3">AAA family ATPase</fullName>
    </submittedName>
</protein>
<evidence type="ECO:0000313" key="3">
    <source>
        <dbReference type="EMBL" id="WFN37905.1"/>
    </source>
</evidence>